<accession>A0ABD4XVU3</accession>
<evidence type="ECO:0000313" key="2">
    <source>
        <dbReference type="EMBL" id="MDH0686975.1"/>
    </source>
</evidence>
<reference evidence="2" key="1">
    <citation type="submission" date="2022-09" db="EMBL/GenBank/DDBJ databases">
        <title>Intensive care unit water sources are persistently colonized with multi-drug resistant bacteria and are the site of extensive horizontal gene transfer of antibiotic resistance genes.</title>
        <authorList>
            <person name="Diorio-Toth L."/>
        </authorList>
    </citation>
    <scope>NUCLEOTIDE SEQUENCE</scope>
    <source>
        <strain evidence="2">GD03864</strain>
    </source>
</reference>
<dbReference type="Gene3D" id="1.10.260.40">
    <property type="entry name" value="lambda repressor-like DNA-binding domains"/>
    <property type="match status" value="1"/>
</dbReference>
<dbReference type="SUPFAM" id="SSF47413">
    <property type="entry name" value="lambda repressor-like DNA-binding domains"/>
    <property type="match status" value="1"/>
</dbReference>
<feature type="domain" description="HTH cro/C1-type" evidence="1">
    <location>
        <begin position="16"/>
        <end position="76"/>
    </location>
</feature>
<evidence type="ECO:0000313" key="3">
    <source>
        <dbReference type="Proteomes" id="UP001161139"/>
    </source>
</evidence>
<dbReference type="Proteomes" id="UP001161139">
    <property type="component" value="Unassembled WGS sequence"/>
</dbReference>
<dbReference type="InterPro" id="IPR001387">
    <property type="entry name" value="Cro/C1-type_HTH"/>
</dbReference>
<gene>
    <name evidence="2" type="ORF">N5D09_02600</name>
</gene>
<dbReference type="Pfam" id="PF13560">
    <property type="entry name" value="HTH_31"/>
    <property type="match status" value="1"/>
</dbReference>
<dbReference type="CDD" id="cd00093">
    <property type="entry name" value="HTH_XRE"/>
    <property type="match status" value="1"/>
</dbReference>
<proteinExistence type="predicted"/>
<dbReference type="SMART" id="SM00530">
    <property type="entry name" value="HTH_XRE"/>
    <property type="match status" value="1"/>
</dbReference>
<protein>
    <submittedName>
        <fullName evidence="2">Helix-turn-helix domain-containing protein</fullName>
    </submittedName>
</protein>
<sequence length="81" mass="8920">MSENTNQTAQLIAARLRDCREAKGWTLVEAAARLSEATGENVIHQRWARWEHGDRAPSPELAAPLAALFDTALGYFAEPAE</sequence>
<comment type="caution">
    <text evidence="2">The sequence shown here is derived from an EMBL/GenBank/DDBJ whole genome shotgun (WGS) entry which is preliminary data.</text>
</comment>
<name>A0ABD4XVU3_STUST</name>
<dbReference type="AlphaFoldDB" id="A0ABD4XVU3"/>
<dbReference type="PROSITE" id="PS50943">
    <property type="entry name" value="HTH_CROC1"/>
    <property type="match status" value="1"/>
</dbReference>
<evidence type="ECO:0000259" key="1">
    <source>
        <dbReference type="PROSITE" id="PS50943"/>
    </source>
</evidence>
<dbReference type="EMBL" id="JAOCDG010000003">
    <property type="protein sequence ID" value="MDH0686975.1"/>
    <property type="molecule type" value="Genomic_DNA"/>
</dbReference>
<organism evidence="2 3">
    <name type="scientific">Stutzerimonas stutzeri</name>
    <name type="common">Pseudomonas stutzeri</name>
    <dbReference type="NCBI Taxonomy" id="316"/>
    <lineage>
        <taxon>Bacteria</taxon>
        <taxon>Pseudomonadati</taxon>
        <taxon>Pseudomonadota</taxon>
        <taxon>Gammaproteobacteria</taxon>
        <taxon>Pseudomonadales</taxon>
        <taxon>Pseudomonadaceae</taxon>
        <taxon>Stutzerimonas</taxon>
    </lineage>
</organism>
<dbReference type="InterPro" id="IPR010982">
    <property type="entry name" value="Lambda_DNA-bd_dom_sf"/>
</dbReference>
<dbReference type="RefSeq" id="WP_279648973.1">
    <property type="nucleotide sequence ID" value="NZ_JAOCDG010000003.1"/>
</dbReference>